<dbReference type="GO" id="GO:0006351">
    <property type="term" value="P:DNA-templated transcription"/>
    <property type="evidence" value="ECO:0007669"/>
    <property type="project" value="InterPro"/>
</dbReference>
<keyword evidence="6" id="KW-0804">Transcription</keyword>
<evidence type="ECO:0000256" key="2">
    <source>
        <dbReference type="ARBA" id="ARBA00022723"/>
    </source>
</evidence>
<keyword evidence="4" id="KW-0805">Transcription regulation</keyword>
<dbReference type="InterPro" id="IPR036864">
    <property type="entry name" value="Zn2-C6_fun-type_DNA-bd_sf"/>
</dbReference>
<dbReference type="GO" id="GO:0000981">
    <property type="term" value="F:DNA-binding transcription factor activity, RNA polymerase II-specific"/>
    <property type="evidence" value="ECO:0007669"/>
    <property type="project" value="InterPro"/>
</dbReference>
<evidence type="ECO:0000313" key="10">
    <source>
        <dbReference type="EMBL" id="CAG8957595.1"/>
    </source>
</evidence>
<dbReference type="GO" id="GO:0008270">
    <property type="term" value="F:zinc ion binding"/>
    <property type="evidence" value="ECO:0007669"/>
    <property type="project" value="InterPro"/>
</dbReference>
<gene>
    <name evidence="10" type="ORF">HYFRA_00010461</name>
</gene>
<dbReference type="OrthoDB" id="5416384at2759"/>
<evidence type="ECO:0000256" key="4">
    <source>
        <dbReference type="ARBA" id="ARBA00023015"/>
    </source>
</evidence>
<keyword evidence="7" id="KW-0539">Nucleus</keyword>
<dbReference type="PANTHER" id="PTHR47782:SF8">
    <property type="entry name" value="ZN(II)2CYS6 TRANSCRIPTION FACTOR (EUROFUNG)"/>
    <property type="match status" value="1"/>
</dbReference>
<evidence type="ECO:0000259" key="9">
    <source>
        <dbReference type="PROSITE" id="PS50048"/>
    </source>
</evidence>
<dbReference type="GO" id="GO:0045944">
    <property type="term" value="P:positive regulation of transcription by RNA polymerase II"/>
    <property type="evidence" value="ECO:0007669"/>
    <property type="project" value="TreeGrafter"/>
</dbReference>
<evidence type="ECO:0000256" key="6">
    <source>
        <dbReference type="ARBA" id="ARBA00023163"/>
    </source>
</evidence>
<feature type="region of interest" description="Disordered" evidence="8">
    <location>
        <begin position="635"/>
        <end position="660"/>
    </location>
</feature>
<comment type="caution">
    <text evidence="10">The sequence shown here is derived from an EMBL/GenBank/DDBJ whole genome shotgun (WGS) entry which is preliminary data.</text>
</comment>
<name>A0A9N9L009_9HELO</name>
<reference evidence="10" key="1">
    <citation type="submission" date="2021-07" db="EMBL/GenBank/DDBJ databases">
        <authorList>
            <person name="Durling M."/>
        </authorList>
    </citation>
    <scope>NUCLEOTIDE SEQUENCE</scope>
</reference>
<dbReference type="CDD" id="cd12148">
    <property type="entry name" value="fungal_TF_MHR"/>
    <property type="match status" value="1"/>
</dbReference>
<dbReference type="SMART" id="SM00066">
    <property type="entry name" value="GAL4"/>
    <property type="match status" value="1"/>
</dbReference>
<dbReference type="AlphaFoldDB" id="A0A9N9L009"/>
<keyword evidence="3" id="KW-0862">Zinc</keyword>
<dbReference type="SUPFAM" id="SSF57701">
    <property type="entry name" value="Zn2/Cys6 DNA-binding domain"/>
    <property type="match status" value="1"/>
</dbReference>
<evidence type="ECO:0000256" key="5">
    <source>
        <dbReference type="ARBA" id="ARBA00023125"/>
    </source>
</evidence>
<dbReference type="PROSITE" id="PS50048">
    <property type="entry name" value="ZN2_CY6_FUNGAL_2"/>
    <property type="match status" value="1"/>
</dbReference>
<dbReference type="PROSITE" id="PS00463">
    <property type="entry name" value="ZN2_CY6_FUNGAL_1"/>
    <property type="match status" value="1"/>
</dbReference>
<dbReference type="PANTHER" id="PTHR47782">
    <property type="entry name" value="ZN(II)2CYS6 TRANSCRIPTION FACTOR (EUROFUNG)-RELATED"/>
    <property type="match status" value="1"/>
</dbReference>
<evidence type="ECO:0000256" key="8">
    <source>
        <dbReference type="SAM" id="MobiDB-lite"/>
    </source>
</evidence>
<sequence length="833" mass="93876">MDALDLFRRAQSSVIQAREVKLRENGHGLNNGHIHLHGHPHGHSHETEPPAPRIAHTLTACCRCRQRKTRCDANLPRCAPCERAGAVCEYYDTSKGKKISRTYVIKLQDKVRALEAELSQYTEEEGGPQKPEDIVRPGGLIRLDEDDETPRFLGPSSGIAMTRLVMEEAKKYTDSRTIRELVPEVRQRRPPMKSPESASERKKSYPMISAVPAPTLPSRLVTDKLIEVFNQKAQYLAPTLHEPTFAKDLQEVYDGSTDPYKNFVLRMVLAISMQKLDTQYSGLADSYYLAAMAYMEDVIRPKNIDTLTCLILVAQYSMLTPTRTAIYYIVGLATRLCQQLGLAEEKTITQGVSLGLVTPLQLDMKRRLLWIILSMELGLAHSMGRPNAFATGENHIDVGYFETVDDEFITEGGILPGPPSEKKLVAIHFFKMRLLQAEIRRVLYQNKRPEPKNEDHPWFIEMERKLKDWLDASPQGPASTKAWYLFTDRYNTMIVTLRRPSPQVPKPTAQSALLCYEASAENVQRASKQMQTGVADITWIFLLTVFQAINTMLWSTSYPEVRAMHSRDELEENIDIALEIIANCRERWPGTAAASDLYSKLARACLRSYDVILEPIIQTPAPKYMSLAPSSLAANSPASLTDGNSPAASEHSLATNGSMPRSQVHFQEAPQFGVVFNQMPEHIPHFDYSMQPPPQPAFRSNSIFMSGTSRQSDRRFSYFPPDFAQTNNLANSWNPMDITASQSQAPAHAPPAIADPSYMMHHSPFSFNSYQFGEQDYDVQMRQGSLSQQQQIELMQTLETDGLSEIDSYMNMGAQYEQQPPAGYPMGPSKLRR</sequence>
<dbReference type="SMART" id="SM00906">
    <property type="entry name" value="Fungal_trans"/>
    <property type="match status" value="1"/>
</dbReference>
<keyword evidence="11" id="KW-1185">Reference proteome</keyword>
<evidence type="ECO:0000256" key="3">
    <source>
        <dbReference type="ARBA" id="ARBA00022833"/>
    </source>
</evidence>
<keyword evidence="5" id="KW-0238">DNA-binding</keyword>
<feature type="compositionally biased region" description="Polar residues" evidence="8">
    <location>
        <begin position="641"/>
        <end position="660"/>
    </location>
</feature>
<dbReference type="CDD" id="cd00067">
    <property type="entry name" value="GAL4"/>
    <property type="match status" value="1"/>
</dbReference>
<proteinExistence type="predicted"/>
<comment type="subcellular location">
    <subcellularLocation>
        <location evidence="1">Nucleus</location>
    </subcellularLocation>
</comment>
<dbReference type="Pfam" id="PF04082">
    <property type="entry name" value="Fungal_trans"/>
    <property type="match status" value="1"/>
</dbReference>
<dbReference type="Gene3D" id="4.10.240.10">
    <property type="entry name" value="Zn(2)-C6 fungal-type DNA-binding domain"/>
    <property type="match status" value="1"/>
</dbReference>
<organism evidence="10 11">
    <name type="scientific">Hymenoscyphus fraxineus</name>
    <dbReference type="NCBI Taxonomy" id="746836"/>
    <lineage>
        <taxon>Eukaryota</taxon>
        <taxon>Fungi</taxon>
        <taxon>Dikarya</taxon>
        <taxon>Ascomycota</taxon>
        <taxon>Pezizomycotina</taxon>
        <taxon>Leotiomycetes</taxon>
        <taxon>Helotiales</taxon>
        <taxon>Helotiaceae</taxon>
        <taxon>Hymenoscyphus</taxon>
    </lineage>
</organism>
<feature type="domain" description="Zn(2)-C6 fungal-type" evidence="9">
    <location>
        <begin position="60"/>
        <end position="90"/>
    </location>
</feature>
<evidence type="ECO:0000256" key="7">
    <source>
        <dbReference type="ARBA" id="ARBA00023242"/>
    </source>
</evidence>
<dbReference type="Proteomes" id="UP000696280">
    <property type="component" value="Unassembled WGS sequence"/>
</dbReference>
<keyword evidence="2" id="KW-0479">Metal-binding</keyword>
<evidence type="ECO:0000313" key="11">
    <source>
        <dbReference type="Proteomes" id="UP000696280"/>
    </source>
</evidence>
<dbReference type="GO" id="GO:0005634">
    <property type="term" value="C:nucleus"/>
    <property type="evidence" value="ECO:0007669"/>
    <property type="project" value="UniProtKB-SubCell"/>
</dbReference>
<dbReference type="Pfam" id="PF00172">
    <property type="entry name" value="Zn_clus"/>
    <property type="match status" value="1"/>
</dbReference>
<protein>
    <recommendedName>
        <fullName evidence="9">Zn(2)-C6 fungal-type domain-containing protein</fullName>
    </recommendedName>
</protein>
<feature type="region of interest" description="Disordered" evidence="8">
    <location>
        <begin position="185"/>
        <end position="204"/>
    </location>
</feature>
<dbReference type="InterPro" id="IPR001138">
    <property type="entry name" value="Zn2Cys6_DnaBD"/>
</dbReference>
<dbReference type="EMBL" id="CAJVRL010000080">
    <property type="protein sequence ID" value="CAG8957595.1"/>
    <property type="molecule type" value="Genomic_DNA"/>
</dbReference>
<dbReference type="InterPro" id="IPR052202">
    <property type="entry name" value="Yeast_MetPath_Reg"/>
</dbReference>
<accession>A0A9N9L009</accession>
<evidence type="ECO:0000256" key="1">
    <source>
        <dbReference type="ARBA" id="ARBA00004123"/>
    </source>
</evidence>
<dbReference type="InterPro" id="IPR007219">
    <property type="entry name" value="XnlR_reg_dom"/>
</dbReference>
<dbReference type="GO" id="GO:0043565">
    <property type="term" value="F:sequence-specific DNA binding"/>
    <property type="evidence" value="ECO:0007669"/>
    <property type="project" value="TreeGrafter"/>
</dbReference>